<reference evidence="2" key="1">
    <citation type="submission" date="2016-10" db="EMBL/GenBank/DDBJ databases">
        <authorList>
            <person name="Varghese N."/>
            <person name="Submissions S."/>
        </authorList>
    </citation>
    <scope>NUCLEOTIDE SEQUENCE [LARGE SCALE GENOMIC DNA]</scope>
    <source>
        <strain evidence="2">SP</strain>
    </source>
</reference>
<gene>
    <name evidence="1" type="ORF">SAMN05421736_101458</name>
</gene>
<keyword evidence="2" id="KW-1185">Reference proteome</keyword>
<evidence type="ECO:0000313" key="1">
    <source>
        <dbReference type="EMBL" id="SDY13313.1"/>
    </source>
</evidence>
<dbReference type="Proteomes" id="UP000198935">
    <property type="component" value="Unassembled WGS sequence"/>
</dbReference>
<proteinExistence type="predicted"/>
<organism evidence="1 2">
    <name type="scientific">Evansella caseinilytica</name>
    <dbReference type="NCBI Taxonomy" id="1503961"/>
    <lineage>
        <taxon>Bacteria</taxon>
        <taxon>Bacillati</taxon>
        <taxon>Bacillota</taxon>
        <taxon>Bacilli</taxon>
        <taxon>Bacillales</taxon>
        <taxon>Bacillaceae</taxon>
        <taxon>Evansella</taxon>
    </lineage>
</organism>
<evidence type="ECO:0000313" key="2">
    <source>
        <dbReference type="Proteomes" id="UP000198935"/>
    </source>
</evidence>
<dbReference type="AlphaFoldDB" id="A0A1H3HCK5"/>
<protein>
    <submittedName>
        <fullName evidence="1">Uncharacterized protein</fullName>
    </submittedName>
</protein>
<dbReference type="EMBL" id="FNPI01000001">
    <property type="protein sequence ID" value="SDY13313.1"/>
    <property type="molecule type" value="Genomic_DNA"/>
</dbReference>
<name>A0A1H3HCK5_9BACI</name>
<accession>A0A1H3HCK5</accession>
<sequence length="51" mass="5710">MIYIEDLGITLEAYKKSERTVRIYRSLYEINSRTAGAAAAGKQASGLFLIR</sequence>